<reference evidence="2" key="1">
    <citation type="submission" date="2021-01" db="EMBL/GenBank/DDBJ databases">
        <title>Modified the classification status of verrucomicrobia.</title>
        <authorList>
            <person name="Feng X."/>
        </authorList>
    </citation>
    <scope>NUCLEOTIDE SEQUENCE</scope>
    <source>
        <strain evidence="2">_KCTC 22039</strain>
    </source>
</reference>
<evidence type="ECO:0000256" key="1">
    <source>
        <dbReference type="SAM" id="Phobius"/>
    </source>
</evidence>
<dbReference type="AlphaFoldDB" id="A0A8J7MD43"/>
<keyword evidence="1" id="KW-0472">Membrane</keyword>
<dbReference type="InterPro" id="IPR032809">
    <property type="entry name" value="Put_HupE_UreJ"/>
</dbReference>
<feature type="transmembrane region" description="Helical" evidence="1">
    <location>
        <begin position="318"/>
        <end position="336"/>
    </location>
</feature>
<feature type="transmembrane region" description="Helical" evidence="1">
    <location>
        <begin position="244"/>
        <end position="261"/>
    </location>
</feature>
<feature type="transmembrane region" description="Helical" evidence="1">
    <location>
        <begin position="348"/>
        <end position="373"/>
    </location>
</feature>
<keyword evidence="1" id="KW-1133">Transmembrane helix</keyword>
<name>A0A8J7MD43_9BACT</name>
<accession>A0A8J7MD43</accession>
<keyword evidence="3" id="KW-1185">Reference proteome</keyword>
<organism evidence="2 3">
    <name type="scientific">Persicirhabdus sediminis</name>
    <dbReference type="NCBI Taxonomy" id="454144"/>
    <lineage>
        <taxon>Bacteria</taxon>
        <taxon>Pseudomonadati</taxon>
        <taxon>Verrucomicrobiota</taxon>
        <taxon>Verrucomicrobiia</taxon>
        <taxon>Verrucomicrobiales</taxon>
        <taxon>Verrucomicrobiaceae</taxon>
        <taxon>Persicirhabdus</taxon>
    </lineage>
</organism>
<keyword evidence="1" id="KW-0812">Transmembrane</keyword>
<gene>
    <name evidence="2" type="ORF">JIN82_04075</name>
</gene>
<dbReference type="RefSeq" id="WP_200310367.1">
    <property type="nucleotide sequence ID" value="NZ_JAENIM010000021.1"/>
</dbReference>
<feature type="transmembrane region" description="Helical" evidence="1">
    <location>
        <begin position="20"/>
        <end position="38"/>
    </location>
</feature>
<proteinExistence type="predicted"/>
<evidence type="ECO:0000313" key="2">
    <source>
        <dbReference type="EMBL" id="MBK1790333.1"/>
    </source>
</evidence>
<sequence length="406" mass="45425">MLSACLSAKLSYNAHVNFSLRIFFIWWLTLLGLSAHLVEQIYVDFTHDGKSWRAEVLYDVGYATEAQRLDVDAPQPTREWLAEQSPEKWAELREGAEKYLRECIEWQVHQGDKVTKLDWTASYPDFDFDPPNFPELLGGYAYFRILVDGELPTGTLVMKINEGKHPKYLVAMHDIHGEIEAYEYIKPGGSLELMRVVSKPATAAKGEDGQPAEETEVVESIVPSKTSSFVSFVILGFEHVLPEGLDHVLFILAMVLLSLTWRPLLTQSLMFTLAHSVTLALSVLGFINLPGSIIEPLIALSIAFVAVENFWLKKLSKFRLGVIFTFGLIHGAGFAGALGEKLGSGGNIIMPLLAANIGVELAQVFIIFAVLLAIGWFRKFDWFHYLRDGLSASIALIGLYWFIDRI</sequence>
<protein>
    <submittedName>
        <fullName evidence="2">HupE/UreJ family protein</fullName>
    </submittedName>
</protein>
<feature type="transmembrane region" description="Helical" evidence="1">
    <location>
        <begin position="293"/>
        <end position="311"/>
    </location>
</feature>
<dbReference type="EMBL" id="JAENIM010000021">
    <property type="protein sequence ID" value="MBK1790333.1"/>
    <property type="molecule type" value="Genomic_DNA"/>
</dbReference>
<dbReference type="Pfam" id="PF13795">
    <property type="entry name" value="HupE_UreJ_2"/>
    <property type="match status" value="1"/>
</dbReference>
<feature type="transmembrane region" description="Helical" evidence="1">
    <location>
        <begin position="385"/>
        <end position="403"/>
    </location>
</feature>
<comment type="caution">
    <text evidence="2">The sequence shown here is derived from an EMBL/GenBank/DDBJ whole genome shotgun (WGS) entry which is preliminary data.</text>
</comment>
<dbReference type="Proteomes" id="UP000624703">
    <property type="component" value="Unassembled WGS sequence"/>
</dbReference>
<evidence type="ECO:0000313" key="3">
    <source>
        <dbReference type="Proteomes" id="UP000624703"/>
    </source>
</evidence>